<keyword evidence="4 7" id="KW-1133">Transmembrane helix</keyword>
<dbReference type="STRING" id="1448321.A0A317VTT0"/>
<evidence type="ECO:0000256" key="6">
    <source>
        <dbReference type="SAM" id="MobiDB-lite"/>
    </source>
</evidence>
<evidence type="ECO:0000256" key="2">
    <source>
        <dbReference type="ARBA" id="ARBA00022448"/>
    </source>
</evidence>
<name>A0A317VTT0_9EURO</name>
<feature type="transmembrane region" description="Helical" evidence="7">
    <location>
        <begin position="334"/>
        <end position="356"/>
    </location>
</feature>
<sequence length="533" mass="57598">MTAEFELTNGPLDGKGPGNSTSRVHDQEELGRVGKKEILKRRFGFLSILGFSCTILATWEGLLSTFTVPLENGGSAGTVYGFIVVWAGTISTLTTLAEMVSMAPTSGGQYHWVSMMSPKRCQKYLSYLTGWLIVIGWLSAFVSTAFLVATQIQGLIILNHPTFDATQWQAVLLYWATIAFAVFFNIVISTHLPKVESFVLILHIIGFFAIIIPLVCLGEKNSTHEVFTTFTNDGGFSSMGVSFLVGMMGSMFAFTGADAAVHMSEEIHNAARVVPQSIIASAFVNGALGFGMILSTLYTMTNFEEAIDSPTGYPFMQIFYMATGSKAGSTVMSAIVPIISAAGAVGSLASSSRMVWSFSRDRGLPGWRFFSQVNSQAIPRYSILVVTVFAILLGLIILGSEAVLNDVISLCVSALYSSYFISASLLLWKRCAGGIRPAGDHPIDVIVNTPGAPLAWGPFYVPGLLGIAVNAFSVAYLFIGVFFSFWPDVVDPTINTMNWAVVGTAGTCCISSIYYFVWGHRIYTGPIVEIEMN</sequence>
<feature type="transmembrane region" description="Helical" evidence="7">
    <location>
        <begin position="377"/>
        <end position="401"/>
    </location>
</feature>
<dbReference type="PANTHER" id="PTHR45649:SF1">
    <property type="entry name" value="TRANSPORTER, PUTATIVE (EUROFUNG)-RELATED"/>
    <property type="match status" value="1"/>
</dbReference>
<feature type="transmembrane region" description="Helical" evidence="7">
    <location>
        <begin position="498"/>
        <end position="517"/>
    </location>
</feature>
<dbReference type="GeneID" id="37069464"/>
<feature type="transmembrane region" description="Helical" evidence="7">
    <location>
        <begin position="235"/>
        <end position="257"/>
    </location>
</feature>
<dbReference type="PANTHER" id="PTHR45649">
    <property type="entry name" value="AMINO-ACID PERMEASE BAT1"/>
    <property type="match status" value="1"/>
</dbReference>
<dbReference type="AlphaFoldDB" id="A0A317VTT0"/>
<feature type="transmembrane region" description="Helical" evidence="7">
    <location>
        <begin position="79"/>
        <end position="103"/>
    </location>
</feature>
<keyword evidence="2" id="KW-0813">Transport</keyword>
<evidence type="ECO:0000256" key="1">
    <source>
        <dbReference type="ARBA" id="ARBA00004141"/>
    </source>
</evidence>
<accession>A0A317VTT0</accession>
<evidence type="ECO:0000256" key="7">
    <source>
        <dbReference type="SAM" id="Phobius"/>
    </source>
</evidence>
<dbReference type="OrthoDB" id="3257095at2759"/>
<dbReference type="Gene3D" id="1.20.1740.10">
    <property type="entry name" value="Amino acid/polyamine transporter I"/>
    <property type="match status" value="1"/>
</dbReference>
<feature type="region of interest" description="Disordered" evidence="6">
    <location>
        <begin position="1"/>
        <end position="27"/>
    </location>
</feature>
<feature type="transmembrane region" description="Helical" evidence="7">
    <location>
        <begin position="124"/>
        <end position="148"/>
    </location>
</feature>
<feature type="transmembrane region" description="Helical" evidence="7">
    <location>
        <begin position="278"/>
        <end position="300"/>
    </location>
</feature>
<gene>
    <name evidence="8" type="ORF">BO70DRAFT_409363</name>
</gene>
<dbReference type="InterPro" id="IPR002293">
    <property type="entry name" value="AA/rel_permease1"/>
</dbReference>
<evidence type="ECO:0000256" key="3">
    <source>
        <dbReference type="ARBA" id="ARBA00022692"/>
    </source>
</evidence>
<organism evidence="8 9">
    <name type="scientific">Aspergillus heteromorphus CBS 117.55</name>
    <dbReference type="NCBI Taxonomy" id="1448321"/>
    <lineage>
        <taxon>Eukaryota</taxon>
        <taxon>Fungi</taxon>
        <taxon>Dikarya</taxon>
        <taxon>Ascomycota</taxon>
        <taxon>Pezizomycotina</taxon>
        <taxon>Eurotiomycetes</taxon>
        <taxon>Eurotiomycetidae</taxon>
        <taxon>Eurotiales</taxon>
        <taxon>Aspergillaceae</taxon>
        <taxon>Aspergillus</taxon>
        <taxon>Aspergillus subgen. Circumdati</taxon>
    </lineage>
</organism>
<feature type="transmembrane region" description="Helical" evidence="7">
    <location>
        <begin position="168"/>
        <end position="188"/>
    </location>
</feature>
<evidence type="ECO:0000256" key="4">
    <source>
        <dbReference type="ARBA" id="ARBA00022989"/>
    </source>
</evidence>
<keyword evidence="9" id="KW-1185">Reference proteome</keyword>
<keyword evidence="5 7" id="KW-0472">Membrane</keyword>
<comment type="subcellular location">
    <subcellularLocation>
        <location evidence="1">Membrane</location>
        <topology evidence="1">Multi-pass membrane protein</topology>
    </subcellularLocation>
</comment>
<feature type="transmembrane region" description="Helical" evidence="7">
    <location>
        <begin position="407"/>
        <end position="428"/>
    </location>
</feature>
<evidence type="ECO:0000256" key="5">
    <source>
        <dbReference type="ARBA" id="ARBA00023136"/>
    </source>
</evidence>
<feature type="transmembrane region" description="Helical" evidence="7">
    <location>
        <begin position="195"/>
        <end position="215"/>
    </location>
</feature>
<evidence type="ECO:0000313" key="9">
    <source>
        <dbReference type="Proteomes" id="UP000247233"/>
    </source>
</evidence>
<protein>
    <submittedName>
        <fullName evidence="8">GABA transporter</fullName>
    </submittedName>
</protein>
<dbReference type="EMBL" id="MSFL01000019">
    <property type="protein sequence ID" value="PWY76979.1"/>
    <property type="molecule type" value="Genomic_DNA"/>
</dbReference>
<evidence type="ECO:0000313" key="8">
    <source>
        <dbReference type="EMBL" id="PWY76979.1"/>
    </source>
</evidence>
<dbReference type="PIRSF" id="PIRSF006060">
    <property type="entry name" value="AA_transporter"/>
    <property type="match status" value="1"/>
</dbReference>
<dbReference type="Pfam" id="PF13520">
    <property type="entry name" value="AA_permease_2"/>
    <property type="match status" value="1"/>
</dbReference>
<dbReference type="Proteomes" id="UP000247233">
    <property type="component" value="Unassembled WGS sequence"/>
</dbReference>
<reference evidence="8 9" key="1">
    <citation type="submission" date="2016-12" db="EMBL/GenBank/DDBJ databases">
        <title>The genomes of Aspergillus section Nigri reveals drivers in fungal speciation.</title>
        <authorList>
            <consortium name="DOE Joint Genome Institute"/>
            <person name="Vesth T.C."/>
            <person name="Nybo J."/>
            <person name="Theobald S."/>
            <person name="Brandl J."/>
            <person name="Frisvad J.C."/>
            <person name="Nielsen K.F."/>
            <person name="Lyhne E.K."/>
            <person name="Kogle M.E."/>
            <person name="Kuo A."/>
            <person name="Riley R."/>
            <person name="Clum A."/>
            <person name="Nolan M."/>
            <person name="Lipzen A."/>
            <person name="Salamov A."/>
            <person name="Henrissat B."/>
            <person name="Wiebenga A."/>
            <person name="De Vries R.P."/>
            <person name="Grigoriev I.V."/>
            <person name="Mortensen U.H."/>
            <person name="Andersen M.R."/>
            <person name="Baker S.E."/>
        </authorList>
    </citation>
    <scope>NUCLEOTIDE SEQUENCE [LARGE SCALE GENOMIC DNA]</scope>
    <source>
        <strain evidence="8 9">CBS 117.55</strain>
    </source>
</reference>
<dbReference type="RefSeq" id="XP_025397740.1">
    <property type="nucleotide sequence ID" value="XM_025547227.1"/>
</dbReference>
<dbReference type="VEuPathDB" id="FungiDB:BO70DRAFT_409363"/>
<keyword evidence="3 7" id="KW-0812">Transmembrane</keyword>
<dbReference type="GO" id="GO:0016020">
    <property type="term" value="C:membrane"/>
    <property type="evidence" value="ECO:0007669"/>
    <property type="project" value="UniProtKB-SubCell"/>
</dbReference>
<dbReference type="GO" id="GO:0022857">
    <property type="term" value="F:transmembrane transporter activity"/>
    <property type="evidence" value="ECO:0007669"/>
    <property type="project" value="InterPro"/>
</dbReference>
<feature type="transmembrane region" description="Helical" evidence="7">
    <location>
        <begin position="464"/>
        <end position="486"/>
    </location>
</feature>
<feature type="transmembrane region" description="Helical" evidence="7">
    <location>
        <begin position="42"/>
        <end position="59"/>
    </location>
</feature>
<proteinExistence type="predicted"/>
<comment type="caution">
    <text evidence="8">The sequence shown here is derived from an EMBL/GenBank/DDBJ whole genome shotgun (WGS) entry which is preliminary data.</text>
</comment>